<protein>
    <submittedName>
        <fullName evidence="1">Uncharacterized protein</fullName>
    </submittedName>
</protein>
<name>A0ACC4B4V4_POPAL</name>
<dbReference type="EMBL" id="RCHU02000013">
    <property type="protein sequence ID" value="KAL3573467.1"/>
    <property type="molecule type" value="Genomic_DNA"/>
</dbReference>
<keyword evidence="2" id="KW-1185">Reference proteome</keyword>
<proteinExistence type="predicted"/>
<organism evidence="1 2">
    <name type="scientific">Populus alba</name>
    <name type="common">White poplar</name>
    <dbReference type="NCBI Taxonomy" id="43335"/>
    <lineage>
        <taxon>Eukaryota</taxon>
        <taxon>Viridiplantae</taxon>
        <taxon>Streptophyta</taxon>
        <taxon>Embryophyta</taxon>
        <taxon>Tracheophyta</taxon>
        <taxon>Spermatophyta</taxon>
        <taxon>Magnoliopsida</taxon>
        <taxon>eudicotyledons</taxon>
        <taxon>Gunneridae</taxon>
        <taxon>Pentapetalae</taxon>
        <taxon>rosids</taxon>
        <taxon>fabids</taxon>
        <taxon>Malpighiales</taxon>
        <taxon>Salicaceae</taxon>
        <taxon>Saliceae</taxon>
        <taxon>Populus</taxon>
    </lineage>
</organism>
<sequence length="96" mass="10986">MDKSSVLKSERYLEDSKPREAKTTEQESGFQRLLFMAFQKVIIPRIIPLARPHAIRCTRLEEVRRGSRTLEEIAVEMGITNASEEVADVPLKEEGQ</sequence>
<evidence type="ECO:0000313" key="1">
    <source>
        <dbReference type="EMBL" id="KAL3573467.1"/>
    </source>
</evidence>
<evidence type="ECO:0000313" key="2">
    <source>
        <dbReference type="Proteomes" id="UP000309997"/>
    </source>
</evidence>
<accession>A0ACC4B4V4</accession>
<reference evidence="1 2" key="1">
    <citation type="journal article" date="2024" name="Plant Biotechnol. J.">
        <title>Genome and CRISPR/Cas9 system of a widespread forest tree (Populus alba) in the world.</title>
        <authorList>
            <person name="Liu Y.J."/>
            <person name="Jiang P.F."/>
            <person name="Han X.M."/>
            <person name="Li X.Y."/>
            <person name="Wang H.M."/>
            <person name="Wang Y.J."/>
            <person name="Wang X.X."/>
            <person name="Zeng Q.Y."/>
        </authorList>
    </citation>
    <scope>NUCLEOTIDE SEQUENCE [LARGE SCALE GENOMIC DNA]</scope>
    <source>
        <strain evidence="2">cv. PAL-ZL1</strain>
    </source>
</reference>
<comment type="caution">
    <text evidence="1">The sequence shown here is derived from an EMBL/GenBank/DDBJ whole genome shotgun (WGS) entry which is preliminary data.</text>
</comment>
<gene>
    <name evidence="1" type="ORF">D5086_024080</name>
</gene>
<dbReference type="Proteomes" id="UP000309997">
    <property type="component" value="Unassembled WGS sequence"/>
</dbReference>